<evidence type="ECO:0000256" key="3">
    <source>
        <dbReference type="ARBA" id="ARBA00022692"/>
    </source>
</evidence>
<feature type="transmembrane region" description="Helical" evidence="6">
    <location>
        <begin position="118"/>
        <end position="136"/>
    </location>
</feature>
<evidence type="ECO:0000256" key="5">
    <source>
        <dbReference type="ARBA" id="ARBA00023136"/>
    </source>
</evidence>
<keyword evidence="5 6" id="KW-0472">Membrane</keyword>
<organism evidence="8">
    <name type="scientific">freshwater sediment metagenome</name>
    <dbReference type="NCBI Taxonomy" id="556182"/>
    <lineage>
        <taxon>unclassified sequences</taxon>
        <taxon>metagenomes</taxon>
        <taxon>ecological metagenomes</taxon>
    </lineage>
</organism>
<proteinExistence type="predicted"/>
<keyword evidence="3 6" id="KW-0812">Transmembrane</keyword>
<dbReference type="Gene3D" id="1.20.81.30">
    <property type="entry name" value="Type II secretion system (T2SS), domain F"/>
    <property type="match status" value="1"/>
</dbReference>
<feature type="domain" description="Type II secretion system protein GspF" evidence="7">
    <location>
        <begin position="155"/>
        <end position="280"/>
    </location>
</feature>
<feature type="transmembrane region" description="Helical" evidence="6">
    <location>
        <begin position="298"/>
        <end position="318"/>
    </location>
</feature>
<dbReference type="AlphaFoldDB" id="A0AA48M300"/>
<dbReference type="GO" id="GO:0005886">
    <property type="term" value="C:plasma membrane"/>
    <property type="evidence" value="ECO:0007669"/>
    <property type="project" value="UniProtKB-SubCell"/>
</dbReference>
<dbReference type="PANTHER" id="PTHR35007:SF1">
    <property type="entry name" value="PILUS ASSEMBLY PROTEIN"/>
    <property type="match status" value="1"/>
</dbReference>
<feature type="transmembrane region" description="Helical" evidence="6">
    <location>
        <begin position="6"/>
        <end position="27"/>
    </location>
</feature>
<reference evidence="8" key="1">
    <citation type="submission" date="2023-07" db="EMBL/GenBank/DDBJ databases">
        <authorList>
            <person name="Pelsma A.J. K."/>
        </authorList>
    </citation>
    <scope>NUCLEOTIDE SEQUENCE</scope>
</reference>
<sequence>MQKQLLVASLTLMCVGGGLYAFVYPYLSGEIKGQRRQSALLTGTSGRQASRGVDQAKRRKAITESLSEIEGRRRKGVDLKGKIEQAGLEISKTSYFIISAVLGLALGVAVYVASSNELAAAGAVCVGGLGLPRWGLNYLQKRRIKKFVQEFPGAIDVIVRGVKAGLPLGDCFRIVATETAEPVKGEFVKIIEAQAIGMTMPEAVDRFALRVPVSEVAFFSIVLNLQQKAGGNLSETLANLSGVLRDRKKMKEKVKAISAEAKASAGIIGSLPFIVGGVVYLSNPEYIMLLFNTTRGNIVLGGSLFWMSIGVFIMYQMINFEI</sequence>
<dbReference type="InterPro" id="IPR018076">
    <property type="entry name" value="T2SS_GspF_dom"/>
</dbReference>
<evidence type="ECO:0000256" key="2">
    <source>
        <dbReference type="ARBA" id="ARBA00022475"/>
    </source>
</evidence>
<name>A0AA48M300_9ZZZZ</name>
<evidence type="ECO:0000256" key="4">
    <source>
        <dbReference type="ARBA" id="ARBA00022989"/>
    </source>
</evidence>
<keyword evidence="2" id="KW-1003">Cell membrane</keyword>
<evidence type="ECO:0000259" key="7">
    <source>
        <dbReference type="Pfam" id="PF00482"/>
    </source>
</evidence>
<comment type="subcellular location">
    <subcellularLocation>
        <location evidence="1">Cell membrane</location>
        <topology evidence="1">Multi-pass membrane protein</topology>
    </subcellularLocation>
</comment>
<dbReference type="PANTHER" id="PTHR35007">
    <property type="entry name" value="INTEGRAL MEMBRANE PROTEIN-RELATED"/>
    <property type="match status" value="1"/>
</dbReference>
<dbReference type="InterPro" id="IPR042094">
    <property type="entry name" value="T2SS_GspF_sf"/>
</dbReference>
<keyword evidence="4 6" id="KW-1133">Transmembrane helix</keyword>
<dbReference type="Pfam" id="PF00482">
    <property type="entry name" value="T2SSF"/>
    <property type="match status" value="1"/>
</dbReference>
<evidence type="ECO:0000256" key="6">
    <source>
        <dbReference type="SAM" id="Phobius"/>
    </source>
</evidence>
<protein>
    <recommendedName>
        <fullName evidence="7">Type II secretion system protein GspF domain-containing protein</fullName>
    </recommendedName>
</protein>
<evidence type="ECO:0000256" key="1">
    <source>
        <dbReference type="ARBA" id="ARBA00004651"/>
    </source>
</evidence>
<accession>A0AA48M300</accession>
<evidence type="ECO:0000313" key="8">
    <source>
        <dbReference type="EMBL" id="CAJ0867712.1"/>
    </source>
</evidence>
<dbReference type="EMBL" id="OY288114">
    <property type="protein sequence ID" value="CAJ0867712.1"/>
    <property type="molecule type" value="Genomic_DNA"/>
</dbReference>
<feature type="transmembrane region" description="Helical" evidence="6">
    <location>
        <begin position="95"/>
        <end position="112"/>
    </location>
</feature>
<gene>
    <name evidence="8" type="ORF">AMST5_01979</name>
</gene>